<evidence type="ECO:0000313" key="2">
    <source>
        <dbReference type="EMBL" id="QXH42995.1"/>
    </source>
</evidence>
<reference evidence="2" key="1">
    <citation type="submission" date="2021-06" db="EMBL/GenBank/DDBJ databases">
        <title>Updating the genus Pseudomonas: Description of 43 new species and partition of the Pseudomonas putida group.</title>
        <authorList>
            <person name="Girard L."/>
            <person name="Lood C."/>
            <person name="Vandamme P."/>
            <person name="Rokni-Zadeh H."/>
            <person name="van Noort V."/>
            <person name="Hofte M."/>
            <person name="Lavigne R."/>
            <person name="De Mot R."/>
        </authorList>
    </citation>
    <scope>NUCLEOTIDE SEQUENCE</scope>
    <source>
        <strain evidence="2">CMR12a</strain>
    </source>
</reference>
<sequence length="152" mass="16994">MVTRLPLSLFALGCSRSFTVKNILWILAVALFAGHELDAVAQAEWRLLYGLRALEPAQGRGWFIALHVPLCAALMLLAGHRQARIRRISRRSLAGFFVVHAGLHYRLQEHPLYLFGSLPSQVLIYACALAGFGYLMLDLGSRHDRTPVPTHH</sequence>
<proteinExistence type="predicted"/>
<dbReference type="Pfam" id="PF20460">
    <property type="entry name" value="DUF6713"/>
    <property type="match status" value="1"/>
</dbReference>
<keyword evidence="1" id="KW-0812">Transmembrane</keyword>
<gene>
    <name evidence="2" type="ORF">KSS89_12510</name>
</gene>
<dbReference type="InterPro" id="IPR046559">
    <property type="entry name" value="DUF6713"/>
</dbReference>
<keyword evidence="1" id="KW-0472">Membrane</keyword>
<keyword evidence="1" id="KW-1133">Transmembrane helix</keyword>
<dbReference type="Proteomes" id="UP000693952">
    <property type="component" value="Chromosome"/>
</dbReference>
<organism evidence="2 3">
    <name type="scientific">Pseudomonas sessilinigenes</name>
    <dbReference type="NCBI Taxonomy" id="658629"/>
    <lineage>
        <taxon>Bacteria</taxon>
        <taxon>Pseudomonadati</taxon>
        <taxon>Pseudomonadota</taxon>
        <taxon>Gammaproteobacteria</taxon>
        <taxon>Pseudomonadales</taxon>
        <taxon>Pseudomonadaceae</taxon>
        <taxon>Pseudomonas</taxon>
    </lineage>
</organism>
<evidence type="ECO:0000256" key="1">
    <source>
        <dbReference type="SAM" id="Phobius"/>
    </source>
</evidence>
<keyword evidence="3" id="KW-1185">Reference proteome</keyword>
<protein>
    <submittedName>
        <fullName evidence="2">Uncharacterized protein</fullName>
    </submittedName>
</protein>
<dbReference type="EMBL" id="CP077074">
    <property type="protein sequence ID" value="QXH42995.1"/>
    <property type="molecule type" value="Genomic_DNA"/>
</dbReference>
<feature type="transmembrane region" description="Helical" evidence="1">
    <location>
        <begin position="59"/>
        <end position="79"/>
    </location>
</feature>
<accession>A0ABX8MUX4</accession>
<name>A0ABX8MUX4_9PSED</name>
<evidence type="ECO:0000313" key="3">
    <source>
        <dbReference type="Proteomes" id="UP000693952"/>
    </source>
</evidence>
<feature type="transmembrane region" description="Helical" evidence="1">
    <location>
        <begin position="113"/>
        <end position="137"/>
    </location>
</feature>